<organism evidence="1">
    <name type="scientific">Lepeophtheirus salmonis</name>
    <name type="common">Salmon louse</name>
    <name type="synonym">Caligus salmonis</name>
    <dbReference type="NCBI Taxonomy" id="72036"/>
    <lineage>
        <taxon>Eukaryota</taxon>
        <taxon>Metazoa</taxon>
        <taxon>Ecdysozoa</taxon>
        <taxon>Arthropoda</taxon>
        <taxon>Crustacea</taxon>
        <taxon>Multicrustacea</taxon>
        <taxon>Hexanauplia</taxon>
        <taxon>Copepoda</taxon>
        <taxon>Siphonostomatoida</taxon>
        <taxon>Caligidae</taxon>
        <taxon>Lepeophtheirus</taxon>
    </lineage>
</organism>
<name>A0A0K2UM93_LEPSM</name>
<protein>
    <submittedName>
        <fullName evidence="1">Uncharacterized protein</fullName>
    </submittedName>
</protein>
<proteinExistence type="predicted"/>
<dbReference type="EMBL" id="HACA01021651">
    <property type="protein sequence ID" value="CDW39012.1"/>
    <property type="molecule type" value="Transcribed_RNA"/>
</dbReference>
<dbReference type="AlphaFoldDB" id="A0A0K2UM93"/>
<accession>A0A0K2UM93</accession>
<evidence type="ECO:0000313" key="1">
    <source>
        <dbReference type="EMBL" id="CDW39012.1"/>
    </source>
</evidence>
<reference evidence="1" key="1">
    <citation type="submission" date="2014-05" db="EMBL/GenBank/DDBJ databases">
        <authorList>
            <person name="Chronopoulou M."/>
        </authorList>
    </citation>
    <scope>NUCLEOTIDE SEQUENCE</scope>
    <source>
        <tissue evidence="1">Whole organism</tissue>
    </source>
</reference>
<sequence>MLKRRASVLSRILPYKEIISHPGNEEGISLERNLTL</sequence>